<sequence>MIVFGGSELLLLLCLALASYIQATTGFAFGLIVMATVTALGLAPIDVTALLVGALTLVNAAATLRGGRWRDANWRALGLMLATCLPVTFVGLELLSYTSEGQLGLLKGTLGLCLIGSSLLMMYRVTQLEKPSSVPAFAFCGVLAGLMGGLFAVFGPPATFMMYRQPDRIAAIRATLICFFSVMSALRLVAVLWTEPVGESFVGLALLGAPVVMFAAVAARRFPPPLSNQALRRFAFGLLLLSGISLTLKGFF</sequence>
<name>A0A1A9F3C1_9GAMM</name>
<proteinExistence type="inferred from homology"/>
<keyword evidence="6 8" id="KW-1133">Transmembrane helix</keyword>
<dbReference type="GO" id="GO:0005886">
    <property type="term" value="C:plasma membrane"/>
    <property type="evidence" value="ECO:0007669"/>
    <property type="project" value="UniProtKB-SubCell"/>
</dbReference>
<organism evidence="9 10">
    <name type="scientific">Marinobacterium aestuarii</name>
    <dbReference type="NCBI Taxonomy" id="1821621"/>
    <lineage>
        <taxon>Bacteria</taxon>
        <taxon>Pseudomonadati</taxon>
        <taxon>Pseudomonadota</taxon>
        <taxon>Gammaproteobacteria</taxon>
        <taxon>Oceanospirillales</taxon>
        <taxon>Oceanospirillaceae</taxon>
        <taxon>Marinobacterium</taxon>
    </lineage>
</organism>
<evidence type="ECO:0000313" key="9">
    <source>
        <dbReference type="EMBL" id="ANG64675.1"/>
    </source>
</evidence>
<feature type="transmembrane region" description="Helical" evidence="8">
    <location>
        <begin position="103"/>
        <end position="122"/>
    </location>
</feature>
<dbReference type="EMBL" id="CP015839">
    <property type="protein sequence ID" value="ANG64675.1"/>
    <property type="molecule type" value="Genomic_DNA"/>
</dbReference>
<feature type="transmembrane region" description="Helical" evidence="8">
    <location>
        <begin position="134"/>
        <end position="154"/>
    </location>
</feature>
<dbReference type="OrthoDB" id="7029178at2"/>
<evidence type="ECO:0000256" key="7">
    <source>
        <dbReference type="ARBA" id="ARBA00023136"/>
    </source>
</evidence>
<evidence type="ECO:0000256" key="8">
    <source>
        <dbReference type="RuleBase" id="RU363041"/>
    </source>
</evidence>
<dbReference type="PANTHER" id="PTHR30269">
    <property type="entry name" value="TRANSMEMBRANE PROTEIN YFCA"/>
    <property type="match status" value="1"/>
</dbReference>
<dbReference type="InterPro" id="IPR052017">
    <property type="entry name" value="TSUP"/>
</dbReference>
<keyword evidence="3" id="KW-0813">Transport</keyword>
<dbReference type="STRING" id="1821621.A8C75_20800"/>
<feature type="transmembrane region" description="Helical" evidence="8">
    <location>
        <begin position="174"/>
        <end position="194"/>
    </location>
</feature>
<dbReference type="PANTHER" id="PTHR30269:SF37">
    <property type="entry name" value="MEMBRANE TRANSPORTER PROTEIN"/>
    <property type="match status" value="1"/>
</dbReference>
<feature type="transmembrane region" description="Helical" evidence="8">
    <location>
        <begin position="39"/>
        <end position="64"/>
    </location>
</feature>
<comment type="subcellular location">
    <subcellularLocation>
        <location evidence="1 8">Cell membrane</location>
        <topology evidence="1 8">Multi-pass membrane protein</topology>
    </subcellularLocation>
</comment>
<dbReference type="InterPro" id="IPR002781">
    <property type="entry name" value="TM_pro_TauE-like"/>
</dbReference>
<dbReference type="RefSeq" id="WP_067386273.1">
    <property type="nucleotide sequence ID" value="NZ_CP015839.1"/>
</dbReference>
<reference evidence="10" key="1">
    <citation type="submission" date="2016-05" db="EMBL/GenBank/DDBJ databases">
        <authorList>
            <person name="Baek K."/>
            <person name="Yang S.-J."/>
        </authorList>
    </citation>
    <scope>NUCLEOTIDE SEQUENCE [LARGE SCALE GENOMIC DNA]</scope>
    <source>
        <strain evidence="10">ST58-10</strain>
    </source>
</reference>
<evidence type="ECO:0000256" key="5">
    <source>
        <dbReference type="ARBA" id="ARBA00022692"/>
    </source>
</evidence>
<keyword evidence="7 8" id="KW-0472">Membrane</keyword>
<dbReference type="Pfam" id="PF01925">
    <property type="entry name" value="TauE"/>
    <property type="match status" value="1"/>
</dbReference>
<dbReference type="Proteomes" id="UP000078070">
    <property type="component" value="Chromosome"/>
</dbReference>
<dbReference type="AlphaFoldDB" id="A0A1A9F3C1"/>
<evidence type="ECO:0000256" key="4">
    <source>
        <dbReference type="ARBA" id="ARBA00022475"/>
    </source>
</evidence>
<feature type="transmembrane region" description="Helical" evidence="8">
    <location>
        <begin position="201"/>
        <end position="222"/>
    </location>
</feature>
<evidence type="ECO:0000256" key="2">
    <source>
        <dbReference type="ARBA" id="ARBA00009142"/>
    </source>
</evidence>
<comment type="similarity">
    <text evidence="2 8">Belongs to the 4-toluene sulfonate uptake permease (TSUP) (TC 2.A.102) family.</text>
</comment>
<feature type="transmembrane region" description="Helical" evidence="8">
    <location>
        <begin position="76"/>
        <end position="97"/>
    </location>
</feature>
<protein>
    <recommendedName>
        <fullName evidence="8">Probable membrane transporter protein</fullName>
    </recommendedName>
</protein>
<evidence type="ECO:0000313" key="10">
    <source>
        <dbReference type="Proteomes" id="UP000078070"/>
    </source>
</evidence>
<keyword evidence="4 8" id="KW-1003">Cell membrane</keyword>
<dbReference type="KEGG" id="mars:A8C75_20800"/>
<keyword evidence="5 8" id="KW-0812">Transmembrane</keyword>
<reference evidence="9 10" key="2">
    <citation type="journal article" date="2018" name="Int. J. Syst. Evol. Microbiol.">
        <title>Marinobacterium aestuarii sp. nov., a benzene-degrading marine bacterium isolated from estuary sediment.</title>
        <authorList>
            <person name="Bae S.S."/>
            <person name="Jung J."/>
            <person name="Chung D."/>
            <person name="Baek K."/>
        </authorList>
    </citation>
    <scope>NUCLEOTIDE SEQUENCE [LARGE SCALE GENOMIC DNA]</scope>
    <source>
        <strain evidence="9 10">ST58-10</strain>
    </source>
</reference>
<evidence type="ECO:0000256" key="3">
    <source>
        <dbReference type="ARBA" id="ARBA00022448"/>
    </source>
</evidence>
<evidence type="ECO:0000256" key="6">
    <source>
        <dbReference type="ARBA" id="ARBA00022989"/>
    </source>
</evidence>
<feature type="transmembrane region" description="Helical" evidence="8">
    <location>
        <begin position="234"/>
        <end position="251"/>
    </location>
</feature>
<evidence type="ECO:0000256" key="1">
    <source>
        <dbReference type="ARBA" id="ARBA00004651"/>
    </source>
</evidence>
<accession>A0A1A9F3C1</accession>
<gene>
    <name evidence="9" type="ORF">A8C75_20800</name>
</gene>
<keyword evidence="10" id="KW-1185">Reference proteome</keyword>